<organism evidence="1 2">
    <name type="scientific">Nitrosomonas oligotropha</name>
    <dbReference type="NCBI Taxonomy" id="42354"/>
    <lineage>
        <taxon>Bacteria</taxon>
        <taxon>Pseudomonadati</taxon>
        <taxon>Pseudomonadota</taxon>
        <taxon>Betaproteobacteria</taxon>
        <taxon>Nitrosomonadales</taxon>
        <taxon>Nitrosomonadaceae</taxon>
        <taxon>Nitrosomonas</taxon>
    </lineage>
</organism>
<protein>
    <submittedName>
        <fullName evidence="1">Uncharacterized conserved protein, contains Mth938-like domain</fullName>
    </submittedName>
</protein>
<dbReference type="EMBL" id="FODO01000005">
    <property type="protein sequence ID" value="SEO15943.1"/>
    <property type="molecule type" value="Genomic_DNA"/>
</dbReference>
<dbReference type="InterPro" id="IPR036748">
    <property type="entry name" value="MTH938-like_sf"/>
</dbReference>
<dbReference type="PANTHER" id="PTHR21192">
    <property type="entry name" value="NUCLEAR PROTEIN E3-3"/>
    <property type="match status" value="1"/>
</dbReference>
<dbReference type="OrthoDB" id="9800373at2"/>
<evidence type="ECO:0000313" key="2">
    <source>
        <dbReference type="Proteomes" id="UP000198814"/>
    </source>
</evidence>
<dbReference type="Pfam" id="PF04430">
    <property type="entry name" value="DUF498"/>
    <property type="match status" value="1"/>
</dbReference>
<dbReference type="Proteomes" id="UP000198814">
    <property type="component" value="Unassembled WGS sequence"/>
</dbReference>
<reference evidence="2" key="1">
    <citation type="submission" date="2016-10" db="EMBL/GenBank/DDBJ databases">
        <authorList>
            <person name="Varghese N."/>
            <person name="Submissions S."/>
        </authorList>
    </citation>
    <scope>NUCLEOTIDE SEQUENCE [LARGE SCALE GENOMIC DNA]</scope>
    <source>
        <strain evidence="2">Nm76</strain>
    </source>
</reference>
<dbReference type="InterPro" id="IPR007523">
    <property type="entry name" value="NDUFAF3/AAMDC"/>
</dbReference>
<dbReference type="AlphaFoldDB" id="A0A1H8MF56"/>
<evidence type="ECO:0000313" key="1">
    <source>
        <dbReference type="EMBL" id="SEO15943.1"/>
    </source>
</evidence>
<dbReference type="SUPFAM" id="SSF64076">
    <property type="entry name" value="MTH938-like"/>
    <property type="match status" value="1"/>
</dbReference>
<dbReference type="RefSeq" id="WP_090316883.1">
    <property type="nucleotide sequence ID" value="NZ_FNOE01000005.1"/>
</dbReference>
<dbReference type="CDD" id="cd05560">
    <property type="entry name" value="Xcc1710_like"/>
    <property type="match status" value="1"/>
</dbReference>
<name>A0A1H8MF56_9PROT</name>
<proteinExistence type="predicted"/>
<dbReference type="Gene3D" id="3.40.1230.10">
    <property type="entry name" value="MTH938-like"/>
    <property type="match status" value="1"/>
</dbReference>
<dbReference type="STRING" id="42354.SAMN05216333_10571"/>
<gene>
    <name evidence="1" type="ORF">SAMN05216333_10571</name>
</gene>
<dbReference type="PANTHER" id="PTHR21192:SF2">
    <property type="entry name" value="NADH DEHYDROGENASE [UBIQUINONE] 1 ALPHA SUBCOMPLEX ASSEMBLY FACTOR 3"/>
    <property type="match status" value="1"/>
</dbReference>
<accession>A0A1H8MF56</accession>
<keyword evidence="2" id="KW-1185">Reference proteome</keyword>
<sequence length="122" mass="13826">MKLHLANFAQQYIFTGYGEGYVLINQTRYEKNLIVLPDHLIEDWPVLSVQELQVQHFESLLPHSPEIILLGTGAQHKFPSHTLLSQLTKLGIGIEIMDTKACCRTYNILVEEGRRVAAALLI</sequence>